<dbReference type="Pfam" id="PF00296">
    <property type="entry name" value="Bac_luciferase"/>
    <property type="match status" value="1"/>
</dbReference>
<evidence type="ECO:0000313" key="4">
    <source>
        <dbReference type="Proteomes" id="UP000248764"/>
    </source>
</evidence>
<dbReference type="EMBL" id="POTW01000053">
    <property type="protein sequence ID" value="PZF81693.1"/>
    <property type="molecule type" value="Genomic_DNA"/>
</dbReference>
<sequence>PPLYATAVSPETAGWAAAWADGLVTVGQPLDTLRRVVDAFNSNGGDGKPIAVQIHVSWAPDEDEALRIAHDQWRTNVFSSPLCWDLATTEEFDEAGKHVRPGDVRGSVLVTADLGRIAAHLHDLGELGFGTVYLHHVGKDQSRFIDAVGERVLTAVTA</sequence>
<dbReference type="GO" id="GO:0016705">
    <property type="term" value="F:oxidoreductase activity, acting on paired donors, with incorporation or reduction of molecular oxygen"/>
    <property type="evidence" value="ECO:0007669"/>
    <property type="project" value="InterPro"/>
</dbReference>
<evidence type="ECO:0000313" key="3">
    <source>
        <dbReference type="EMBL" id="PZF81693.1"/>
    </source>
</evidence>
<dbReference type="Proteomes" id="UP000248764">
    <property type="component" value="Unassembled WGS sequence"/>
</dbReference>
<dbReference type="SUPFAM" id="SSF51679">
    <property type="entry name" value="Bacterial luciferase-like"/>
    <property type="match status" value="1"/>
</dbReference>
<dbReference type="PANTHER" id="PTHR43244">
    <property type="match status" value="1"/>
</dbReference>
<dbReference type="RefSeq" id="WP_146605214.1">
    <property type="nucleotide sequence ID" value="NZ_POTW01000053.1"/>
</dbReference>
<reference evidence="3 4" key="1">
    <citation type="submission" date="2018-01" db="EMBL/GenBank/DDBJ databases">
        <title>Draft genome sequence of Jiangella sp. GTF31.</title>
        <authorList>
            <person name="Sahin N."/>
            <person name="Ay H."/>
            <person name="Saygin H."/>
        </authorList>
    </citation>
    <scope>NUCLEOTIDE SEQUENCE [LARGE SCALE GENOMIC DNA]</scope>
    <source>
        <strain evidence="3 4">GTF31</strain>
    </source>
</reference>
<dbReference type="InterPro" id="IPR036661">
    <property type="entry name" value="Luciferase-like_sf"/>
</dbReference>
<evidence type="ECO:0000256" key="1">
    <source>
        <dbReference type="ARBA" id="ARBA00023002"/>
    </source>
</evidence>
<dbReference type="AlphaFoldDB" id="A0A2W2CN96"/>
<gene>
    <name evidence="3" type="ORF">C1I92_20245</name>
</gene>
<dbReference type="PANTHER" id="PTHR43244:SF1">
    <property type="entry name" value="5,10-METHYLENETETRAHYDROMETHANOPTERIN REDUCTASE"/>
    <property type="match status" value="1"/>
</dbReference>
<feature type="domain" description="Luciferase-like" evidence="2">
    <location>
        <begin position="1"/>
        <end position="128"/>
    </location>
</feature>
<feature type="non-terminal residue" evidence="3">
    <location>
        <position position="1"/>
    </location>
</feature>
<dbReference type="InterPro" id="IPR011251">
    <property type="entry name" value="Luciferase-like_dom"/>
</dbReference>
<proteinExistence type="predicted"/>
<name>A0A2W2CN96_9ACTN</name>
<comment type="caution">
    <text evidence="3">The sequence shown here is derived from an EMBL/GenBank/DDBJ whole genome shotgun (WGS) entry which is preliminary data.</text>
</comment>
<evidence type="ECO:0000259" key="2">
    <source>
        <dbReference type="Pfam" id="PF00296"/>
    </source>
</evidence>
<accession>A0A2W2CN96</accession>
<dbReference type="Gene3D" id="3.20.20.30">
    <property type="entry name" value="Luciferase-like domain"/>
    <property type="match status" value="1"/>
</dbReference>
<protein>
    <submittedName>
        <fullName evidence="3">LLM class F420-dependent oxidoreductase</fullName>
    </submittedName>
</protein>
<keyword evidence="1" id="KW-0560">Oxidoreductase</keyword>
<keyword evidence="4" id="KW-1185">Reference proteome</keyword>
<dbReference type="InterPro" id="IPR050564">
    <property type="entry name" value="F420-G6PD/mer"/>
</dbReference>
<organism evidence="3 4">
    <name type="scientific">Jiangella anatolica</name>
    <dbReference type="NCBI Taxonomy" id="2670374"/>
    <lineage>
        <taxon>Bacteria</taxon>
        <taxon>Bacillati</taxon>
        <taxon>Actinomycetota</taxon>
        <taxon>Actinomycetes</taxon>
        <taxon>Jiangellales</taxon>
        <taxon>Jiangellaceae</taxon>
        <taxon>Jiangella</taxon>
    </lineage>
</organism>